<proteinExistence type="predicted"/>
<reference evidence="1 2" key="1">
    <citation type="submission" date="2021-06" db="EMBL/GenBank/DDBJ databases">
        <authorList>
            <person name="Kallberg Y."/>
            <person name="Tangrot J."/>
            <person name="Rosling A."/>
        </authorList>
    </citation>
    <scope>NUCLEOTIDE SEQUENCE [LARGE SCALE GENOMIC DNA]</scope>
    <source>
        <strain evidence="1 2">120-4 pot B 10/14</strain>
    </source>
</reference>
<protein>
    <submittedName>
        <fullName evidence="1">30204_t:CDS:1</fullName>
    </submittedName>
</protein>
<accession>A0ABN7VLL0</accession>
<gene>
    <name evidence="1" type="ORF">GMARGA_LOCUS20126</name>
</gene>
<organism evidence="1 2">
    <name type="scientific">Gigaspora margarita</name>
    <dbReference type="NCBI Taxonomy" id="4874"/>
    <lineage>
        <taxon>Eukaryota</taxon>
        <taxon>Fungi</taxon>
        <taxon>Fungi incertae sedis</taxon>
        <taxon>Mucoromycota</taxon>
        <taxon>Glomeromycotina</taxon>
        <taxon>Glomeromycetes</taxon>
        <taxon>Diversisporales</taxon>
        <taxon>Gigasporaceae</taxon>
        <taxon>Gigaspora</taxon>
    </lineage>
</organism>
<dbReference type="Gene3D" id="3.80.10.10">
    <property type="entry name" value="Ribonuclease Inhibitor"/>
    <property type="match status" value="1"/>
</dbReference>
<evidence type="ECO:0000313" key="1">
    <source>
        <dbReference type="EMBL" id="CAG8783916.1"/>
    </source>
</evidence>
<feature type="non-terminal residue" evidence="1">
    <location>
        <position position="1"/>
    </location>
</feature>
<evidence type="ECO:0000313" key="2">
    <source>
        <dbReference type="Proteomes" id="UP000789901"/>
    </source>
</evidence>
<sequence>ERFSDKILNQIAKSYPYLKYLNLARYSDGLITDKGLYAITNSYHKLEYLNISHLKEFSEIVIWNVIYSCPKLQEFNIRECKISYTTIKKIELYLKIKYINSDIASRYLKRIGKSGDILSSLFTNSIISEECLGLSSISSTYLISGAIVDTDNETTKNSG</sequence>
<dbReference type="InterPro" id="IPR032675">
    <property type="entry name" value="LRR_dom_sf"/>
</dbReference>
<name>A0ABN7VLL0_GIGMA</name>
<dbReference type="Proteomes" id="UP000789901">
    <property type="component" value="Unassembled WGS sequence"/>
</dbReference>
<dbReference type="EMBL" id="CAJVQB010017368">
    <property type="protein sequence ID" value="CAG8783916.1"/>
    <property type="molecule type" value="Genomic_DNA"/>
</dbReference>
<comment type="caution">
    <text evidence="1">The sequence shown here is derived from an EMBL/GenBank/DDBJ whole genome shotgun (WGS) entry which is preliminary data.</text>
</comment>
<dbReference type="SUPFAM" id="SSF52047">
    <property type="entry name" value="RNI-like"/>
    <property type="match status" value="1"/>
</dbReference>
<keyword evidence="2" id="KW-1185">Reference proteome</keyword>